<dbReference type="GO" id="GO:0005739">
    <property type="term" value="C:mitochondrion"/>
    <property type="evidence" value="ECO:0007669"/>
    <property type="project" value="UniProtKB-SubCell"/>
</dbReference>
<dbReference type="GO" id="GO:0032259">
    <property type="term" value="P:methylation"/>
    <property type="evidence" value="ECO:0007669"/>
    <property type="project" value="UniProtKB-KW"/>
</dbReference>
<evidence type="ECO:0000256" key="5">
    <source>
        <dbReference type="ARBA" id="ARBA00023128"/>
    </source>
</evidence>
<dbReference type="Gene3D" id="3.40.50.12710">
    <property type="match status" value="1"/>
</dbReference>
<dbReference type="EC" id="2.1.1.320" evidence="7"/>
<dbReference type="Proteomes" id="UP000316726">
    <property type="component" value="Chromosome 6"/>
</dbReference>
<evidence type="ECO:0000313" key="9">
    <source>
        <dbReference type="Proteomes" id="UP000316726"/>
    </source>
</evidence>
<dbReference type="EMBL" id="CP031039">
    <property type="protein sequence ID" value="QDZ22027.1"/>
    <property type="molecule type" value="Genomic_DNA"/>
</dbReference>
<evidence type="ECO:0000256" key="3">
    <source>
        <dbReference type="ARBA" id="ARBA00022603"/>
    </source>
</evidence>
<name>A0A5B8MNP3_9CHLO</name>
<dbReference type="PANTHER" id="PTHR12049">
    <property type="entry name" value="PROTEIN ARGININE METHYLTRANSFERASE NDUFAF7, MITOCHONDRIAL"/>
    <property type="match status" value="1"/>
</dbReference>
<evidence type="ECO:0000256" key="7">
    <source>
        <dbReference type="RuleBase" id="RU364114"/>
    </source>
</evidence>
<keyword evidence="5 7" id="KW-0496">Mitochondrion</keyword>
<keyword evidence="3 7" id="KW-0489">Methyltransferase</keyword>
<dbReference type="Pfam" id="PF02636">
    <property type="entry name" value="Methyltransf_28"/>
    <property type="match status" value="1"/>
</dbReference>
<sequence length="447" mass="49372">MALTRGLAQSFGARGAWGGRLWSSSSSPPCRLVRDHVADVLAHPSDGYFSSRPHVVGKVEEPLSFKTMIGKSGYDYKVRDLYRARGTSWLTPAEIFQPYYGQAVARYLVQDLLERGEQELRVCEIGGGNGTLAANVLDYVRSRHPDLYERTKYTVVDVSKALCERQELLVAGHDELHSSRFTTVAGDAADGGVWRGLVREREGHVYVLGTEILDNLPHDRVEKVGGEWMETWIRYDDDDSPNGREELRPLRDRSIGRCLEAFDWVGAREGAGSEAEDAGFLSSLENFLLSGSAGPEGSRGEDDDEVVFLPTAAVSILESLSIEIPDHTLVLIDFDSLPDVQLRGRNAPLVSNTEMAEARDASTYLVPVGSHDIFFPTNFSALRALYSGIMTSEAGTPGRVSAATRPSSEFFKEFADLQMTTTMSGYNPLIEDFRNTQVFVGQRTTKQ</sequence>
<dbReference type="GO" id="GO:0035243">
    <property type="term" value="F:protein-arginine omega-N symmetric methyltransferase activity"/>
    <property type="evidence" value="ECO:0007669"/>
    <property type="project" value="UniProtKB-EC"/>
</dbReference>
<evidence type="ECO:0000256" key="4">
    <source>
        <dbReference type="ARBA" id="ARBA00022679"/>
    </source>
</evidence>
<comment type="function">
    <text evidence="7">Arginine methyltransferase involved in the assembly or stability of mitochondrial NADH:ubiquinone oxidoreductase complex (complex I).</text>
</comment>
<evidence type="ECO:0000256" key="2">
    <source>
        <dbReference type="ARBA" id="ARBA00005891"/>
    </source>
</evidence>
<comment type="catalytic activity">
    <reaction evidence="6 7">
        <text>L-arginyl-[protein] + 2 S-adenosyl-L-methionine = N(omega),N(omega)'-dimethyl-L-arginyl-[protein] + 2 S-adenosyl-L-homocysteine + 2 H(+)</text>
        <dbReference type="Rhea" id="RHEA:48108"/>
        <dbReference type="Rhea" id="RHEA-COMP:10532"/>
        <dbReference type="Rhea" id="RHEA-COMP:11992"/>
        <dbReference type="ChEBI" id="CHEBI:15378"/>
        <dbReference type="ChEBI" id="CHEBI:29965"/>
        <dbReference type="ChEBI" id="CHEBI:57856"/>
        <dbReference type="ChEBI" id="CHEBI:59789"/>
        <dbReference type="ChEBI" id="CHEBI:88221"/>
        <dbReference type="EC" id="2.1.1.320"/>
    </reaction>
</comment>
<evidence type="ECO:0000256" key="1">
    <source>
        <dbReference type="ARBA" id="ARBA00004173"/>
    </source>
</evidence>
<gene>
    <name evidence="8" type="ORF">A3770_06p45450</name>
</gene>
<dbReference type="PANTHER" id="PTHR12049:SF5">
    <property type="entry name" value="PROTEIN ARGININE METHYLTRANSFERASE NDUFAF7 HOMOLOG, MITOCHONDRIAL"/>
    <property type="match status" value="1"/>
</dbReference>
<dbReference type="InterPro" id="IPR003788">
    <property type="entry name" value="NDUFAF7"/>
</dbReference>
<comment type="similarity">
    <text evidence="2 7">Belongs to the NDUFAF7 family.</text>
</comment>
<protein>
    <recommendedName>
        <fullName evidence="7">Protein arginine methyltransferase NDUFAF7</fullName>
        <ecNumber evidence="7">2.1.1.320</ecNumber>
    </recommendedName>
</protein>
<proteinExistence type="inferred from homology"/>
<organism evidence="8 9">
    <name type="scientific">Chloropicon primus</name>
    <dbReference type="NCBI Taxonomy" id="1764295"/>
    <lineage>
        <taxon>Eukaryota</taxon>
        <taxon>Viridiplantae</taxon>
        <taxon>Chlorophyta</taxon>
        <taxon>Chloropicophyceae</taxon>
        <taxon>Chloropicales</taxon>
        <taxon>Chloropicaceae</taxon>
        <taxon>Chloropicon</taxon>
    </lineage>
</organism>
<reference evidence="8 9" key="1">
    <citation type="submission" date="2018-07" db="EMBL/GenBank/DDBJ databases">
        <title>The complete nuclear genome of the prasinophyte Chloropicon primus (CCMP1205).</title>
        <authorList>
            <person name="Pombert J.-F."/>
            <person name="Otis C."/>
            <person name="Turmel M."/>
            <person name="Lemieux C."/>
        </authorList>
    </citation>
    <scope>NUCLEOTIDE SEQUENCE [LARGE SCALE GENOMIC DNA]</scope>
    <source>
        <strain evidence="8 9">CCMP1205</strain>
    </source>
</reference>
<dbReference type="InterPro" id="IPR029063">
    <property type="entry name" value="SAM-dependent_MTases_sf"/>
</dbReference>
<evidence type="ECO:0000256" key="6">
    <source>
        <dbReference type="ARBA" id="ARBA00048612"/>
    </source>
</evidence>
<dbReference type="SUPFAM" id="SSF53335">
    <property type="entry name" value="S-adenosyl-L-methionine-dependent methyltransferases"/>
    <property type="match status" value="1"/>
</dbReference>
<dbReference type="InterPro" id="IPR038375">
    <property type="entry name" value="NDUFAF7_sf"/>
</dbReference>
<dbReference type="AlphaFoldDB" id="A0A5B8MNP3"/>
<comment type="subcellular location">
    <subcellularLocation>
        <location evidence="1 7">Mitochondrion</location>
    </subcellularLocation>
</comment>
<keyword evidence="4 7" id="KW-0808">Transferase</keyword>
<dbReference type="STRING" id="1764295.A0A5B8MNP3"/>
<dbReference type="OrthoDB" id="17415at2759"/>
<evidence type="ECO:0000313" key="8">
    <source>
        <dbReference type="EMBL" id="QDZ22027.1"/>
    </source>
</evidence>
<accession>A0A5B8MNP3</accession>
<keyword evidence="9" id="KW-1185">Reference proteome</keyword>